<feature type="region of interest" description="Disordered" evidence="5">
    <location>
        <begin position="1"/>
        <end position="35"/>
    </location>
</feature>
<comment type="catalytic activity">
    <reaction evidence="1">
        <text>Hydrolyzes the link between N-acetylmuramoyl residues and L-amino acid residues in certain cell-wall glycopeptides.</text>
        <dbReference type="EC" id="3.5.1.28"/>
    </reaction>
</comment>
<dbReference type="Pfam" id="PF01510">
    <property type="entry name" value="Amidase_2"/>
    <property type="match status" value="1"/>
</dbReference>
<gene>
    <name evidence="7" type="ORF">GPJ59_28715</name>
</gene>
<evidence type="ECO:0000256" key="5">
    <source>
        <dbReference type="SAM" id="MobiDB-lite"/>
    </source>
</evidence>
<dbReference type="SUPFAM" id="SSF55846">
    <property type="entry name" value="N-acetylmuramoyl-L-alanine amidase-like"/>
    <property type="match status" value="1"/>
</dbReference>
<comment type="caution">
    <text evidence="7">The sequence shown here is derived from an EMBL/GenBank/DDBJ whole genome shotgun (WGS) entry which is preliminary data.</text>
</comment>
<sequence length="253" mass="27379">MSGEVGGRGKAGKAGKQQGGGEQGKGGGAGAGRGRGRTRRAVLFTGLGLFAAGAVAGRDEIARLWWLLPGVSKPRKEGELDHAGASWTAASPANWRLADRPDDYRVDRIVVHVTQGGFQSSVDAFRNPWHRASAHYIVRQDGHIEQMVRELDVAFHAANRSMNERSIGIEHVGYVHRRQDFTDAMYAASAKLAADICRRYGIPVDRKHILGHSEVPGADHTDPGPHWDWDRYLRMVREALAGRAGPAGSAPPA</sequence>
<evidence type="ECO:0000313" key="7">
    <source>
        <dbReference type="EMBL" id="MBW5485748.1"/>
    </source>
</evidence>
<dbReference type="SMART" id="SM00644">
    <property type="entry name" value="Ami_2"/>
    <property type="match status" value="1"/>
</dbReference>
<evidence type="ECO:0000313" key="8">
    <source>
        <dbReference type="Proteomes" id="UP000812013"/>
    </source>
</evidence>
<dbReference type="InterPro" id="IPR036505">
    <property type="entry name" value="Amidase/PGRP_sf"/>
</dbReference>
<evidence type="ECO:0000256" key="4">
    <source>
        <dbReference type="ARBA" id="ARBA00023316"/>
    </source>
</evidence>
<evidence type="ECO:0000256" key="2">
    <source>
        <dbReference type="ARBA" id="ARBA00011901"/>
    </source>
</evidence>
<dbReference type="InterPro" id="IPR002502">
    <property type="entry name" value="Amidase_domain"/>
</dbReference>
<keyword evidence="8" id="KW-1185">Reference proteome</keyword>
<accession>A0ABS6ZEW1</accession>
<keyword evidence="4" id="KW-0961">Cell wall biogenesis/degradation</keyword>
<protein>
    <recommendedName>
        <fullName evidence="2">N-acetylmuramoyl-L-alanine amidase</fullName>
        <ecNumber evidence="2">3.5.1.28</ecNumber>
    </recommendedName>
</protein>
<dbReference type="Proteomes" id="UP000812013">
    <property type="component" value="Unassembled WGS sequence"/>
</dbReference>
<organism evidence="7 8">
    <name type="scientific">Streptomyces bambusae</name>
    <dbReference type="NCBI Taxonomy" id="1550616"/>
    <lineage>
        <taxon>Bacteria</taxon>
        <taxon>Bacillati</taxon>
        <taxon>Actinomycetota</taxon>
        <taxon>Actinomycetes</taxon>
        <taxon>Kitasatosporales</taxon>
        <taxon>Streptomycetaceae</taxon>
        <taxon>Streptomyces</taxon>
    </lineage>
</organism>
<dbReference type="CDD" id="cd06583">
    <property type="entry name" value="PGRP"/>
    <property type="match status" value="1"/>
</dbReference>
<dbReference type="PANTHER" id="PTHR30417">
    <property type="entry name" value="N-ACETYLMURAMOYL-L-ALANINE AMIDASE AMID"/>
    <property type="match status" value="1"/>
</dbReference>
<feature type="compositionally biased region" description="Gly residues" evidence="5">
    <location>
        <begin position="17"/>
        <end position="33"/>
    </location>
</feature>
<proteinExistence type="predicted"/>
<evidence type="ECO:0000256" key="1">
    <source>
        <dbReference type="ARBA" id="ARBA00001561"/>
    </source>
</evidence>
<feature type="domain" description="N-acetylmuramoyl-L-alanine amidase" evidence="6">
    <location>
        <begin position="95"/>
        <end position="224"/>
    </location>
</feature>
<dbReference type="EMBL" id="WTFF01000291">
    <property type="protein sequence ID" value="MBW5485748.1"/>
    <property type="molecule type" value="Genomic_DNA"/>
</dbReference>
<evidence type="ECO:0000259" key="6">
    <source>
        <dbReference type="SMART" id="SM00644"/>
    </source>
</evidence>
<keyword evidence="3" id="KW-0378">Hydrolase</keyword>
<dbReference type="InterPro" id="IPR051206">
    <property type="entry name" value="NAMLAA_amidase_2"/>
</dbReference>
<dbReference type="EC" id="3.5.1.28" evidence="2"/>
<dbReference type="RefSeq" id="WP_219670628.1">
    <property type="nucleotide sequence ID" value="NZ_WTFF01000291.1"/>
</dbReference>
<name>A0ABS6ZEW1_9ACTN</name>
<dbReference type="PANTHER" id="PTHR30417:SF1">
    <property type="entry name" value="N-ACETYLMURAMOYL-L-ALANINE AMIDASE AMID"/>
    <property type="match status" value="1"/>
</dbReference>
<reference evidence="7 8" key="1">
    <citation type="submission" date="2019-12" db="EMBL/GenBank/DDBJ databases">
        <title>Genome sequence of Streptomyces bambusae.</title>
        <authorList>
            <person name="Bansal K."/>
            <person name="Choksket S."/>
            <person name="Korpole S."/>
            <person name="Patil P.B."/>
        </authorList>
    </citation>
    <scope>NUCLEOTIDE SEQUENCE [LARGE SCALE GENOMIC DNA]</scope>
    <source>
        <strain evidence="7 8">SK60</strain>
    </source>
</reference>
<dbReference type="Gene3D" id="3.40.80.10">
    <property type="entry name" value="Peptidoglycan recognition protein-like"/>
    <property type="match status" value="1"/>
</dbReference>
<evidence type="ECO:0000256" key="3">
    <source>
        <dbReference type="ARBA" id="ARBA00022801"/>
    </source>
</evidence>